<dbReference type="SUPFAM" id="SSF53850">
    <property type="entry name" value="Periplasmic binding protein-like II"/>
    <property type="match status" value="1"/>
</dbReference>
<keyword evidence="1" id="KW-1133">Transmembrane helix</keyword>
<sequence length="409" mass="46626">MDNNTIRIGVAPWFMMHPECFLVPDCYSGYELEVLELVAQMLHLSVVLVVSNTTGCGSPINVTRNWSSLCGMLQRNEIDITGNVCGLEQSRVDDFGFSWPVWQDEQTFWIRAPTFESQMFNPAAPFNAQSWVTLAVIITCSVAVLSTYYYARSGDKGVKSLYQASSEMTNSCFLFDRPPRRFFWICGLFFLAAIKLAYVTYIRAALLYPRPFYAPFRDINELAVRLAAGEYKLLHYHSDPAQVVPNAPPKTEEIIMNAIEKHGYYYVNRSDYNVLLDAILEYPNAVMVKSSTFADVYAMLYPNRTKLWRIADEVVSSSPLSYLWRKGFPLEEKINQALVELGNGKEEILRRKVAYSTQQVHNNPMLLGSTYSETDPIKLRHVSGPLVYLLICVLIASAVLSIERFWARR</sequence>
<evidence type="ECO:0000313" key="3">
    <source>
        <dbReference type="EMBL" id="KFD73321.1"/>
    </source>
</evidence>
<keyword evidence="4" id="KW-1185">Reference proteome</keyword>
<dbReference type="AlphaFoldDB" id="A0A085NV25"/>
<feature type="transmembrane region" description="Helical" evidence="1">
    <location>
        <begin position="182"/>
        <end position="201"/>
    </location>
</feature>
<keyword evidence="1" id="KW-0812">Transmembrane</keyword>
<accession>A0A085NV25</accession>
<dbReference type="Gene3D" id="3.40.190.10">
    <property type="entry name" value="Periplasmic binding protein-like II"/>
    <property type="match status" value="1"/>
</dbReference>
<organism evidence="3">
    <name type="scientific">Trichuris suis</name>
    <name type="common">pig whipworm</name>
    <dbReference type="NCBI Taxonomy" id="68888"/>
    <lineage>
        <taxon>Eukaryota</taxon>
        <taxon>Metazoa</taxon>
        <taxon>Ecdysozoa</taxon>
        <taxon>Nematoda</taxon>
        <taxon>Enoplea</taxon>
        <taxon>Dorylaimia</taxon>
        <taxon>Trichinellida</taxon>
        <taxon>Trichuridae</taxon>
        <taxon>Trichuris</taxon>
    </lineage>
</organism>
<keyword evidence="1" id="KW-0472">Membrane</keyword>
<dbReference type="Proteomes" id="UP000030764">
    <property type="component" value="Unassembled WGS sequence"/>
</dbReference>
<reference evidence="3 4" key="1">
    <citation type="journal article" date="2014" name="Nat. Genet.">
        <title>Genome and transcriptome of the porcine whipworm Trichuris suis.</title>
        <authorList>
            <person name="Jex A.R."/>
            <person name="Nejsum P."/>
            <person name="Schwarz E.M."/>
            <person name="Hu L."/>
            <person name="Young N.D."/>
            <person name="Hall R.S."/>
            <person name="Korhonen P.K."/>
            <person name="Liao S."/>
            <person name="Thamsborg S."/>
            <person name="Xia J."/>
            <person name="Xu P."/>
            <person name="Wang S."/>
            <person name="Scheerlinck J.P."/>
            <person name="Hofmann A."/>
            <person name="Sternberg P.W."/>
            <person name="Wang J."/>
            <person name="Gasser R.B."/>
        </authorList>
    </citation>
    <scope>NUCLEOTIDE SEQUENCE [LARGE SCALE GENOMIC DNA]</scope>
    <source>
        <strain evidence="3">DCEP-RM93F</strain>
        <strain evidence="2">DCEP-RM93M</strain>
    </source>
</reference>
<evidence type="ECO:0000313" key="2">
    <source>
        <dbReference type="EMBL" id="KFD54457.1"/>
    </source>
</evidence>
<evidence type="ECO:0000313" key="4">
    <source>
        <dbReference type="Proteomes" id="UP000030764"/>
    </source>
</evidence>
<dbReference type="EMBL" id="KL367474">
    <property type="protein sequence ID" value="KFD73321.1"/>
    <property type="molecule type" value="Genomic_DNA"/>
</dbReference>
<dbReference type="Proteomes" id="UP000030758">
    <property type="component" value="Unassembled WGS sequence"/>
</dbReference>
<proteinExistence type="predicted"/>
<feature type="transmembrane region" description="Helical" evidence="1">
    <location>
        <begin position="386"/>
        <end position="406"/>
    </location>
</feature>
<protein>
    <recommendedName>
        <fullName evidence="5">Ionotropic glutamate receptor L-glutamate and glycine-binding domain-containing protein</fullName>
    </recommendedName>
</protein>
<dbReference type="EMBL" id="KL363207">
    <property type="protein sequence ID" value="KFD54457.1"/>
    <property type="molecule type" value="Genomic_DNA"/>
</dbReference>
<name>A0A085NV25_9BILA</name>
<evidence type="ECO:0008006" key="5">
    <source>
        <dbReference type="Google" id="ProtNLM"/>
    </source>
</evidence>
<dbReference type="InterPro" id="IPR040128">
    <property type="entry name" value="T25E4.2-like"/>
</dbReference>
<dbReference type="PANTHER" id="PTHR22714:SF2">
    <property type="entry name" value="IONOTROPIC GLUTAMATE RECEPTOR L-GLUTAMATE AND GLYCINE-BINDING DOMAIN-CONTAINING PROTEIN"/>
    <property type="match status" value="1"/>
</dbReference>
<dbReference type="PANTHER" id="PTHR22714">
    <property type="entry name" value="PROTEIN CBG02446-RELATED"/>
    <property type="match status" value="1"/>
</dbReference>
<gene>
    <name evidence="2" type="ORF">M513_04604</name>
    <name evidence="3" type="ORF">M514_04604</name>
</gene>
<evidence type="ECO:0000256" key="1">
    <source>
        <dbReference type="SAM" id="Phobius"/>
    </source>
</evidence>
<feature type="transmembrane region" description="Helical" evidence="1">
    <location>
        <begin position="131"/>
        <end position="151"/>
    </location>
</feature>